<evidence type="ECO:0000256" key="1">
    <source>
        <dbReference type="ARBA" id="ARBA00006315"/>
    </source>
</evidence>
<dbReference type="PANTHER" id="PTHR11060">
    <property type="entry name" value="PROTEIN MEMO1"/>
    <property type="match status" value="1"/>
</dbReference>
<dbReference type="AlphaFoldDB" id="A0A4Y7TM38"/>
<dbReference type="CDD" id="cd07361">
    <property type="entry name" value="MEMO_like"/>
    <property type="match status" value="1"/>
</dbReference>
<organism evidence="2 3">
    <name type="scientific">Coprinellus micaceus</name>
    <name type="common">Glistening ink-cap mushroom</name>
    <name type="synonym">Coprinus micaceus</name>
    <dbReference type="NCBI Taxonomy" id="71717"/>
    <lineage>
        <taxon>Eukaryota</taxon>
        <taxon>Fungi</taxon>
        <taxon>Dikarya</taxon>
        <taxon>Basidiomycota</taxon>
        <taxon>Agaricomycotina</taxon>
        <taxon>Agaricomycetes</taxon>
        <taxon>Agaricomycetidae</taxon>
        <taxon>Agaricales</taxon>
        <taxon>Agaricineae</taxon>
        <taxon>Psathyrellaceae</taxon>
        <taxon>Coprinellus</taxon>
    </lineage>
</organism>
<dbReference type="Gene3D" id="3.40.830.10">
    <property type="entry name" value="LigB-like"/>
    <property type="match status" value="1"/>
</dbReference>
<name>A0A4Y7TM38_COPMI</name>
<evidence type="ECO:0000313" key="3">
    <source>
        <dbReference type="Proteomes" id="UP000298030"/>
    </source>
</evidence>
<comment type="caution">
    <text evidence="2">The sequence shown here is derived from an EMBL/GenBank/DDBJ whole genome shotgun (WGS) entry which is preliminary data.</text>
</comment>
<evidence type="ECO:0000313" key="2">
    <source>
        <dbReference type="EMBL" id="TEB35255.1"/>
    </source>
</evidence>
<protein>
    <submittedName>
        <fullName evidence="2">Uncharacterized protein</fullName>
    </submittedName>
</protein>
<dbReference type="STRING" id="71717.A0A4Y7TM38"/>
<dbReference type="PANTHER" id="PTHR11060:SF0">
    <property type="entry name" value="PROTEIN MEMO1"/>
    <property type="match status" value="1"/>
</dbReference>
<comment type="similarity">
    <text evidence="1">Belongs to the MEMO1 family.</text>
</comment>
<reference evidence="2 3" key="1">
    <citation type="journal article" date="2019" name="Nat. Ecol. Evol.">
        <title>Megaphylogeny resolves global patterns of mushroom evolution.</title>
        <authorList>
            <person name="Varga T."/>
            <person name="Krizsan K."/>
            <person name="Foldi C."/>
            <person name="Dima B."/>
            <person name="Sanchez-Garcia M."/>
            <person name="Sanchez-Ramirez S."/>
            <person name="Szollosi G.J."/>
            <person name="Szarkandi J.G."/>
            <person name="Papp V."/>
            <person name="Albert L."/>
            <person name="Andreopoulos W."/>
            <person name="Angelini C."/>
            <person name="Antonin V."/>
            <person name="Barry K.W."/>
            <person name="Bougher N.L."/>
            <person name="Buchanan P."/>
            <person name="Buyck B."/>
            <person name="Bense V."/>
            <person name="Catcheside P."/>
            <person name="Chovatia M."/>
            <person name="Cooper J."/>
            <person name="Damon W."/>
            <person name="Desjardin D."/>
            <person name="Finy P."/>
            <person name="Geml J."/>
            <person name="Haridas S."/>
            <person name="Hughes K."/>
            <person name="Justo A."/>
            <person name="Karasinski D."/>
            <person name="Kautmanova I."/>
            <person name="Kiss B."/>
            <person name="Kocsube S."/>
            <person name="Kotiranta H."/>
            <person name="LaButti K.M."/>
            <person name="Lechner B.E."/>
            <person name="Liimatainen K."/>
            <person name="Lipzen A."/>
            <person name="Lukacs Z."/>
            <person name="Mihaltcheva S."/>
            <person name="Morgado L.N."/>
            <person name="Niskanen T."/>
            <person name="Noordeloos M.E."/>
            <person name="Ohm R.A."/>
            <person name="Ortiz-Santana B."/>
            <person name="Ovrebo C."/>
            <person name="Racz N."/>
            <person name="Riley R."/>
            <person name="Savchenko A."/>
            <person name="Shiryaev A."/>
            <person name="Soop K."/>
            <person name="Spirin V."/>
            <person name="Szebenyi C."/>
            <person name="Tomsovsky M."/>
            <person name="Tulloss R.E."/>
            <person name="Uehling J."/>
            <person name="Grigoriev I.V."/>
            <person name="Vagvolgyi C."/>
            <person name="Papp T."/>
            <person name="Martin F.M."/>
            <person name="Miettinen O."/>
            <person name="Hibbett D.S."/>
            <person name="Nagy L.G."/>
        </authorList>
    </citation>
    <scope>NUCLEOTIDE SEQUENCE [LARGE SCALE GENOMIC DNA]</scope>
    <source>
        <strain evidence="2 3">FP101781</strain>
    </source>
</reference>
<dbReference type="Proteomes" id="UP000298030">
    <property type="component" value="Unassembled WGS sequence"/>
</dbReference>
<proteinExistence type="inferred from homology"/>
<sequence length="357" mass="40036">MQAPSYMRIPYLSHCNSRSTRAASHAGSWYTGSGWSWIRNWVAFRPLHLQQTRRSQFQGAKPSSPRTSMAYRYFKALSESPFSGTLDTRIPALLPAWAYNAVDTTGIKRVFILGPSHHFYLDGCALSSCKEYATPIGDLPLDLETIDELRRTKRFSPMSLDADEAEHSLEMHLPYVRKIFEGQDIKIVPIVVGAISAESEGEYGALLAPYLAREDTFCVVSSDFCHWGSRFSYTFYYPDPTPNTSGIKLTRSSQPSSSHPIFESITRLDKEAMDLLTVPPNSATVAHDQFTRYLAKTKNTICGRHPIGVLFGAMAELEKGNEESGKSVVKFVRYEQSSHCHSYNDSSVSYASAYVKF</sequence>
<dbReference type="OrthoDB" id="417112at2759"/>
<gene>
    <name evidence="2" type="ORF">FA13DRAFT_1429704</name>
</gene>
<dbReference type="HAMAP" id="MF_00055">
    <property type="entry name" value="MEMO1"/>
    <property type="match status" value="1"/>
</dbReference>
<accession>A0A4Y7TM38</accession>
<keyword evidence="3" id="KW-1185">Reference proteome</keyword>
<dbReference type="Pfam" id="PF01875">
    <property type="entry name" value="Memo"/>
    <property type="match status" value="1"/>
</dbReference>
<dbReference type="EMBL" id="QPFP01000008">
    <property type="protein sequence ID" value="TEB35255.1"/>
    <property type="molecule type" value="Genomic_DNA"/>
</dbReference>
<dbReference type="NCBIfam" id="TIGR04336">
    <property type="entry name" value="AmmeMemoSam_B"/>
    <property type="match status" value="1"/>
</dbReference>
<dbReference type="InterPro" id="IPR002737">
    <property type="entry name" value="MEMO1_fam"/>
</dbReference>